<evidence type="ECO:0000256" key="1">
    <source>
        <dbReference type="ARBA" id="ARBA00004613"/>
    </source>
</evidence>
<dbReference type="GO" id="GO:0030600">
    <property type="term" value="F:feruloyl esterase activity"/>
    <property type="evidence" value="ECO:0007669"/>
    <property type="project" value="InterPro"/>
</dbReference>
<dbReference type="PANTHER" id="PTHR38050:SF2">
    <property type="entry name" value="FERULOYL ESTERASE C-RELATED"/>
    <property type="match status" value="1"/>
</dbReference>
<proteinExistence type="predicted"/>
<evidence type="ECO:0000256" key="4">
    <source>
        <dbReference type="ARBA" id="ARBA00022729"/>
    </source>
</evidence>
<evidence type="ECO:0000256" key="8">
    <source>
        <dbReference type="SAM" id="SignalP"/>
    </source>
</evidence>
<keyword evidence="3" id="KW-0858">Xylan degradation</keyword>
<keyword evidence="6" id="KW-0119">Carbohydrate metabolism</keyword>
<feature type="domain" description="Phospholipase/carboxylesterase/thioesterase" evidence="9">
    <location>
        <begin position="48"/>
        <end position="192"/>
    </location>
</feature>
<dbReference type="EMBL" id="JADCKQ010000017">
    <property type="protein sequence ID" value="MBI1495301.1"/>
    <property type="molecule type" value="Genomic_DNA"/>
</dbReference>
<evidence type="ECO:0000313" key="10">
    <source>
        <dbReference type="EMBL" id="MBI1495301.1"/>
    </source>
</evidence>
<dbReference type="InterPro" id="IPR043595">
    <property type="entry name" value="FaeB/C/D"/>
</dbReference>
<accession>A0A8J7IQY7</accession>
<dbReference type="InterPro" id="IPR003140">
    <property type="entry name" value="PLipase/COase/thioEstase"/>
</dbReference>
<dbReference type="PROSITE" id="PS51257">
    <property type="entry name" value="PROKAR_LIPOPROTEIN"/>
    <property type="match status" value="1"/>
</dbReference>
<dbReference type="RefSeq" id="WP_228850007.1">
    <property type="nucleotide sequence ID" value="NZ_JADCKQ010000017.1"/>
</dbReference>
<dbReference type="Proteomes" id="UP000640583">
    <property type="component" value="Unassembled WGS sequence"/>
</dbReference>
<name>A0A8J7IQY7_9RHOB</name>
<dbReference type="Gene3D" id="3.40.50.1820">
    <property type="entry name" value="alpha/beta hydrolase"/>
    <property type="match status" value="1"/>
</dbReference>
<keyword evidence="7" id="KW-0624">Polysaccharide degradation</keyword>
<evidence type="ECO:0000256" key="6">
    <source>
        <dbReference type="ARBA" id="ARBA00023277"/>
    </source>
</evidence>
<feature type="signal peptide" evidence="8">
    <location>
        <begin position="1"/>
        <end position="20"/>
    </location>
</feature>
<dbReference type="PANTHER" id="PTHR38050">
    <property type="match status" value="1"/>
</dbReference>
<dbReference type="Pfam" id="PF02230">
    <property type="entry name" value="Abhydrolase_2"/>
    <property type="match status" value="1"/>
</dbReference>
<evidence type="ECO:0000259" key="9">
    <source>
        <dbReference type="Pfam" id="PF02230"/>
    </source>
</evidence>
<keyword evidence="2" id="KW-0964">Secreted</keyword>
<evidence type="ECO:0000256" key="2">
    <source>
        <dbReference type="ARBA" id="ARBA00022525"/>
    </source>
</evidence>
<comment type="subcellular location">
    <subcellularLocation>
        <location evidence="1">Secreted</location>
    </subcellularLocation>
</comment>
<gene>
    <name evidence="10" type="ORF">H1D41_16790</name>
</gene>
<keyword evidence="4 8" id="KW-0732">Signal</keyword>
<dbReference type="GO" id="GO:0005576">
    <property type="term" value="C:extracellular region"/>
    <property type="evidence" value="ECO:0007669"/>
    <property type="project" value="UniProtKB-SubCell"/>
</dbReference>
<dbReference type="AlphaFoldDB" id="A0A8J7IQY7"/>
<evidence type="ECO:0000256" key="3">
    <source>
        <dbReference type="ARBA" id="ARBA00022651"/>
    </source>
</evidence>
<evidence type="ECO:0000256" key="7">
    <source>
        <dbReference type="ARBA" id="ARBA00023326"/>
    </source>
</evidence>
<organism evidence="10 11">
    <name type="scientific">Halocynthiibacter styelae</name>
    <dbReference type="NCBI Taxonomy" id="2761955"/>
    <lineage>
        <taxon>Bacteria</taxon>
        <taxon>Pseudomonadati</taxon>
        <taxon>Pseudomonadota</taxon>
        <taxon>Alphaproteobacteria</taxon>
        <taxon>Rhodobacterales</taxon>
        <taxon>Paracoccaceae</taxon>
        <taxon>Halocynthiibacter</taxon>
    </lineage>
</organism>
<evidence type="ECO:0000313" key="11">
    <source>
        <dbReference type="Proteomes" id="UP000640583"/>
    </source>
</evidence>
<dbReference type="InterPro" id="IPR029058">
    <property type="entry name" value="AB_hydrolase_fold"/>
</dbReference>
<evidence type="ECO:0000256" key="5">
    <source>
        <dbReference type="ARBA" id="ARBA00022801"/>
    </source>
</evidence>
<feature type="chain" id="PRO_5035264818" evidence="8">
    <location>
        <begin position="21"/>
        <end position="270"/>
    </location>
</feature>
<sequence length="270" mass="29452">MLKLSGLSALMICAATMAQACGGADDVCETRNGTYHISLPDDAYGPVPVVIFLHGYGSHGMASQNNQVVGQAVRDRGYALISPNGLRGQRTTSWNFHPDFDRGRNEAAFFDEVLEDAAARHDLDMDRVLLAGFSLGGSMTSYVACNTPGDYAAFAPVAGSFWRPEPENCSQPVNLFHTHGWRDTVVPIEGREVGSGFIQGNVFSAFETWRLANGCAQPHATDMQDDGIFMRRRWDECASDTALELALFPGGHTVPEGWGDMVLDWFENLP</sequence>
<keyword evidence="11" id="KW-1185">Reference proteome</keyword>
<protein>
    <submittedName>
        <fullName evidence="10">Prolyl oligopeptidase family serine peptidase</fullName>
    </submittedName>
</protein>
<dbReference type="GO" id="GO:0045493">
    <property type="term" value="P:xylan catabolic process"/>
    <property type="evidence" value="ECO:0007669"/>
    <property type="project" value="UniProtKB-KW"/>
</dbReference>
<dbReference type="SUPFAM" id="SSF53474">
    <property type="entry name" value="alpha/beta-Hydrolases"/>
    <property type="match status" value="1"/>
</dbReference>
<keyword evidence="5" id="KW-0378">Hydrolase</keyword>
<reference evidence="10" key="1">
    <citation type="submission" date="2020-10" db="EMBL/GenBank/DDBJ databases">
        <title>Paenihalocynthiibacter styelae gen. nov., sp. nov., isolated from stalked sea squirt Styela clava.</title>
        <authorList>
            <person name="Kim Y.-O."/>
            <person name="Yoon J.-H."/>
        </authorList>
    </citation>
    <scope>NUCLEOTIDE SEQUENCE</scope>
    <source>
        <strain evidence="10">MYP1-1</strain>
    </source>
</reference>
<comment type="caution">
    <text evidence="10">The sequence shown here is derived from an EMBL/GenBank/DDBJ whole genome shotgun (WGS) entry which is preliminary data.</text>
</comment>